<name>A0A183GGD3_HELPZ</name>
<accession>A0A3P8FSQ0</accession>
<evidence type="ECO:0000256" key="1">
    <source>
        <dbReference type="SAM" id="SignalP"/>
    </source>
</evidence>
<reference evidence="4" key="2">
    <citation type="submission" date="2019-09" db="UniProtKB">
        <authorList>
            <consortium name="WormBaseParasite"/>
        </authorList>
    </citation>
    <scope>IDENTIFICATION</scope>
</reference>
<feature type="signal peptide" evidence="1">
    <location>
        <begin position="1"/>
        <end position="24"/>
    </location>
</feature>
<evidence type="ECO:0000313" key="3">
    <source>
        <dbReference type="Proteomes" id="UP000050761"/>
    </source>
</evidence>
<gene>
    <name evidence="2" type="ORF">HPBE_LOCUS21521</name>
</gene>
<feature type="chain" id="PRO_5044552037" evidence="1">
    <location>
        <begin position="25"/>
        <end position="150"/>
    </location>
</feature>
<dbReference type="AlphaFoldDB" id="A0A183GGD3"/>
<reference evidence="2 3" key="1">
    <citation type="submission" date="2018-11" db="EMBL/GenBank/DDBJ databases">
        <authorList>
            <consortium name="Pathogen Informatics"/>
        </authorList>
    </citation>
    <scope>NUCLEOTIDE SEQUENCE [LARGE SCALE GENOMIC DNA]</scope>
</reference>
<keyword evidence="1" id="KW-0732">Signal</keyword>
<dbReference type="Proteomes" id="UP000050761">
    <property type="component" value="Unassembled WGS sequence"/>
</dbReference>
<sequence>MTAPALILLGLLWLTIITTELVTARVPSSPAEQSPTSSRPCHQLPVSGFLTAQQLDMICHHREQWIKDRDSQSSKAVLEQTTADQQNYLHDLEACTRVNCVEDVRRRRRRKITVSFVVAVKTFSRSFLNGGSAYNREKTPKQLKNCEKCS</sequence>
<accession>A0A183GGD3</accession>
<keyword evidence="3" id="KW-1185">Reference proteome</keyword>
<evidence type="ECO:0000313" key="2">
    <source>
        <dbReference type="EMBL" id="VDP26129.1"/>
    </source>
</evidence>
<organism evidence="3 4">
    <name type="scientific">Heligmosomoides polygyrus</name>
    <name type="common">Parasitic roundworm</name>
    <dbReference type="NCBI Taxonomy" id="6339"/>
    <lineage>
        <taxon>Eukaryota</taxon>
        <taxon>Metazoa</taxon>
        <taxon>Ecdysozoa</taxon>
        <taxon>Nematoda</taxon>
        <taxon>Chromadorea</taxon>
        <taxon>Rhabditida</taxon>
        <taxon>Rhabditina</taxon>
        <taxon>Rhabditomorpha</taxon>
        <taxon>Strongyloidea</taxon>
        <taxon>Heligmosomidae</taxon>
        <taxon>Heligmosomoides</taxon>
    </lineage>
</organism>
<protein>
    <submittedName>
        <fullName evidence="4">Secreted protein</fullName>
    </submittedName>
</protein>
<dbReference type="OrthoDB" id="10445306at2759"/>
<dbReference type="WBParaSite" id="HPBE_0002152201-mRNA-1">
    <property type="protein sequence ID" value="HPBE_0002152201-mRNA-1"/>
    <property type="gene ID" value="HPBE_0002152201"/>
</dbReference>
<proteinExistence type="predicted"/>
<dbReference type="EMBL" id="UZAH01033082">
    <property type="protein sequence ID" value="VDP26129.1"/>
    <property type="molecule type" value="Genomic_DNA"/>
</dbReference>
<evidence type="ECO:0000313" key="4">
    <source>
        <dbReference type="WBParaSite" id="HPBE_0002152201-mRNA-1"/>
    </source>
</evidence>